<organism evidence="8 9">
    <name type="scientific">Desulfotalea psychrophila (strain LSv54 / DSM 12343)</name>
    <dbReference type="NCBI Taxonomy" id="177439"/>
    <lineage>
        <taxon>Bacteria</taxon>
        <taxon>Pseudomonadati</taxon>
        <taxon>Thermodesulfobacteriota</taxon>
        <taxon>Desulfobulbia</taxon>
        <taxon>Desulfobulbales</taxon>
        <taxon>Desulfocapsaceae</taxon>
        <taxon>Desulfotalea</taxon>
    </lineage>
</organism>
<dbReference type="PANTHER" id="PTHR43764">
    <property type="entry name" value="MOLYBDENUM COFACTOR BIOSYNTHESIS"/>
    <property type="match status" value="1"/>
</dbReference>
<dbReference type="SMART" id="SM00852">
    <property type="entry name" value="MoCF_biosynth"/>
    <property type="match status" value="1"/>
</dbReference>
<accession>Q6AKJ9</accession>
<dbReference type="AlphaFoldDB" id="Q6AKJ9"/>
<dbReference type="eggNOG" id="COG0521">
    <property type="taxonomic scope" value="Bacteria"/>
</dbReference>
<gene>
    <name evidence="8" type="ordered locus">DP2397</name>
</gene>
<dbReference type="GO" id="GO:0061598">
    <property type="term" value="F:molybdopterin adenylyltransferase activity"/>
    <property type="evidence" value="ECO:0007669"/>
    <property type="project" value="UniProtKB-EC"/>
</dbReference>
<dbReference type="SUPFAM" id="SSF53218">
    <property type="entry name" value="Molybdenum cofactor biosynthesis proteins"/>
    <property type="match status" value="1"/>
</dbReference>
<dbReference type="Proteomes" id="UP000000602">
    <property type="component" value="Chromosome"/>
</dbReference>
<evidence type="ECO:0000256" key="5">
    <source>
        <dbReference type="ARBA" id="ARBA00051131"/>
    </source>
</evidence>
<dbReference type="Gene3D" id="3.40.980.10">
    <property type="entry name" value="MoaB/Mog-like domain"/>
    <property type="match status" value="1"/>
</dbReference>
<proteinExistence type="predicted"/>
<name>Q6AKJ9_DESPS</name>
<dbReference type="STRING" id="177439.DP2397"/>
<dbReference type="InterPro" id="IPR001453">
    <property type="entry name" value="MoaB/Mog_dom"/>
</dbReference>
<dbReference type="EC" id="2.7.7.75" evidence="2"/>
<evidence type="ECO:0000256" key="2">
    <source>
        <dbReference type="ARBA" id="ARBA00012509"/>
    </source>
</evidence>
<dbReference type="GO" id="GO:0006777">
    <property type="term" value="P:Mo-molybdopterin cofactor biosynthetic process"/>
    <property type="evidence" value="ECO:0007669"/>
    <property type="project" value="UniProtKB-KW"/>
</dbReference>
<comment type="pathway">
    <text evidence="1">Cofactor biosynthesis; molybdopterin biosynthesis.</text>
</comment>
<reference evidence="9" key="1">
    <citation type="journal article" date="2004" name="Environ. Microbiol.">
        <title>The genome of Desulfotalea psychrophila, a sulfate-reducing bacterium from permanently cold Arctic sediments.</title>
        <authorList>
            <person name="Rabus R."/>
            <person name="Ruepp A."/>
            <person name="Frickey T."/>
            <person name="Rattei T."/>
            <person name="Fartmann B."/>
            <person name="Stark M."/>
            <person name="Bauer M."/>
            <person name="Zibat A."/>
            <person name="Lombardot T."/>
            <person name="Becker I."/>
            <person name="Amann J."/>
            <person name="Gellner K."/>
            <person name="Teeling H."/>
            <person name="Leuschner W.D."/>
            <person name="Gloeckner F.-O."/>
            <person name="Lupas A.N."/>
            <person name="Amann R."/>
            <person name="Klenk H.-P."/>
        </authorList>
    </citation>
    <scope>NUCLEOTIDE SEQUENCE [LARGE SCALE GENOMIC DNA]</scope>
    <source>
        <strain evidence="9">DSM 12343 / LSv54</strain>
    </source>
</reference>
<evidence type="ECO:0000256" key="6">
    <source>
        <dbReference type="ARBA" id="ARBA00058212"/>
    </source>
</evidence>
<dbReference type="NCBIfam" id="TIGR00177">
    <property type="entry name" value="molyb_syn"/>
    <property type="match status" value="1"/>
</dbReference>
<evidence type="ECO:0000256" key="1">
    <source>
        <dbReference type="ARBA" id="ARBA00005046"/>
    </source>
</evidence>
<evidence type="ECO:0000259" key="7">
    <source>
        <dbReference type="SMART" id="SM00852"/>
    </source>
</evidence>
<evidence type="ECO:0000256" key="3">
    <source>
        <dbReference type="ARBA" id="ARBA00013491"/>
    </source>
</evidence>
<dbReference type="PROSITE" id="PS01078">
    <property type="entry name" value="MOCF_BIOSYNTHESIS_1"/>
    <property type="match status" value="1"/>
</dbReference>
<dbReference type="HOGENOM" id="CLU_077358_1_1_7"/>
<dbReference type="UniPathway" id="UPA00344"/>
<protein>
    <recommendedName>
        <fullName evidence="3">Molybdopterin adenylyltransferase</fullName>
        <ecNumber evidence="2">2.7.7.75</ecNumber>
    </recommendedName>
</protein>
<evidence type="ECO:0000313" key="8">
    <source>
        <dbReference type="EMBL" id="CAG37126.1"/>
    </source>
</evidence>
<keyword evidence="9" id="KW-1185">Reference proteome</keyword>
<dbReference type="InterPro" id="IPR051920">
    <property type="entry name" value="MPT_Adenylyltrnsfr/MoaC-Rel"/>
</dbReference>
<comment type="catalytic activity">
    <reaction evidence="5">
        <text>molybdopterin + ATP + H(+) = adenylyl-molybdopterin + diphosphate</text>
        <dbReference type="Rhea" id="RHEA:31331"/>
        <dbReference type="ChEBI" id="CHEBI:15378"/>
        <dbReference type="ChEBI" id="CHEBI:30616"/>
        <dbReference type="ChEBI" id="CHEBI:33019"/>
        <dbReference type="ChEBI" id="CHEBI:58698"/>
        <dbReference type="ChEBI" id="CHEBI:62727"/>
        <dbReference type="EC" id="2.7.7.75"/>
    </reaction>
</comment>
<dbReference type="KEGG" id="dps:DP2397"/>
<comment type="function">
    <text evidence="6">Catalyzes the adenylation of molybdopterin as part of the biosynthesis of the molybdenum-cofactor.</text>
</comment>
<evidence type="ECO:0000313" key="9">
    <source>
        <dbReference type="Proteomes" id="UP000000602"/>
    </source>
</evidence>
<dbReference type="EMBL" id="CR522870">
    <property type="protein sequence ID" value="CAG37126.1"/>
    <property type="molecule type" value="Genomic_DNA"/>
</dbReference>
<dbReference type="InterPro" id="IPR008284">
    <property type="entry name" value="MoCF_biosynth_CS"/>
</dbReference>
<dbReference type="PANTHER" id="PTHR43764:SF1">
    <property type="entry name" value="MOLYBDOPTERIN MOLYBDOTRANSFERASE"/>
    <property type="match status" value="1"/>
</dbReference>
<keyword evidence="4" id="KW-0501">Molybdenum cofactor biosynthesis</keyword>
<feature type="domain" description="MoaB/Mog" evidence="7">
    <location>
        <begin position="22"/>
        <end position="165"/>
    </location>
</feature>
<sequence length="179" mass="18998">MLTCVKKKVMEKTMRTARFSFAVVTLSDKGSLGLREDTSGPYLIDCLKKEGYQLADYEIMADKHDGIVAKLLELVESGVDLIVTTGGTGPAPTDVTPEATREVIERETPGISEAMRAASLLKTPHAMLSRGCSGIRGTSLIINLPGSLKAARENIEVVLPALPHALDKINGGTSDCGTA</sequence>
<dbReference type="InterPro" id="IPR036425">
    <property type="entry name" value="MoaB/Mog-like_dom_sf"/>
</dbReference>
<dbReference type="CDD" id="cd00886">
    <property type="entry name" value="MogA_MoaB"/>
    <property type="match status" value="1"/>
</dbReference>
<dbReference type="Pfam" id="PF00994">
    <property type="entry name" value="MoCF_biosynth"/>
    <property type="match status" value="1"/>
</dbReference>
<evidence type="ECO:0000256" key="4">
    <source>
        <dbReference type="ARBA" id="ARBA00023150"/>
    </source>
</evidence>